<organism evidence="1 2">
    <name type="scientific">Streptomyces enissocaesilis</name>
    <dbReference type="NCBI Taxonomy" id="332589"/>
    <lineage>
        <taxon>Bacteria</taxon>
        <taxon>Bacillati</taxon>
        <taxon>Actinomycetota</taxon>
        <taxon>Actinomycetes</taxon>
        <taxon>Kitasatosporales</taxon>
        <taxon>Streptomycetaceae</taxon>
        <taxon>Streptomyces</taxon>
        <taxon>Streptomyces rochei group</taxon>
    </lineage>
</organism>
<protein>
    <submittedName>
        <fullName evidence="1">Uncharacterized protein</fullName>
    </submittedName>
</protein>
<reference evidence="1 2" key="1">
    <citation type="journal article" date="2019" name="Int. J. Syst. Evol. Microbiol.">
        <title>The Global Catalogue of Microorganisms (GCM) 10K type strain sequencing project: providing services to taxonomists for standard genome sequencing and annotation.</title>
        <authorList>
            <consortium name="The Broad Institute Genomics Platform"/>
            <consortium name="The Broad Institute Genome Sequencing Center for Infectious Disease"/>
            <person name="Wu L."/>
            <person name="Ma J."/>
        </authorList>
    </citation>
    <scope>NUCLEOTIDE SEQUENCE [LARGE SCALE GENOMIC DNA]</scope>
    <source>
        <strain evidence="1 2">JCM 9088</strain>
    </source>
</reference>
<sequence length="39" mass="4152">MAWQPDGRSDGAGLAVELPAAPACLLVRLTVRERAPYAE</sequence>
<dbReference type="Proteomes" id="UP001500403">
    <property type="component" value="Unassembled WGS sequence"/>
</dbReference>
<gene>
    <name evidence="1" type="ORF">GCM10010446_56060</name>
</gene>
<name>A0ABN3XKA7_9ACTN</name>
<keyword evidence="2" id="KW-1185">Reference proteome</keyword>
<evidence type="ECO:0000313" key="2">
    <source>
        <dbReference type="Proteomes" id="UP001500403"/>
    </source>
</evidence>
<proteinExistence type="predicted"/>
<comment type="caution">
    <text evidence="1">The sequence shown here is derived from an EMBL/GenBank/DDBJ whole genome shotgun (WGS) entry which is preliminary data.</text>
</comment>
<evidence type="ECO:0000313" key="1">
    <source>
        <dbReference type="EMBL" id="GAA2963309.1"/>
    </source>
</evidence>
<accession>A0ABN3XKA7</accession>
<dbReference type="EMBL" id="BAAAUD010000053">
    <property type="protein sequence ID" value="GAA2963309.1"/>
    <property type="molecule type" value="Genomic_DNA"/>
</dbReference>